<keyword evidence="2" id="KW-1185">Reference proteome</keyword>
<evidence type="ECO:0000313" key="2">
    <source>
        <dbReference type="Proteomes" id="UP000789920"/>
    </source>
</evidence>
<feature type="non-terminal residue" evidence="1">
    <location>
        <position position="1"/>
    </location>
</feature>
<gene>
    <name evidence="1" type="ORF">RPERSI_LOCUS23332</name>
</gene>
<protein>
    <submittedName>
        <fullName evidence="1">311_t:CDS:1</fullName>
    </submittedName>
</protein>
<dbReference type="EMBL" id="CAJVQC010072503">
    <property type="protein sequence ID" value="CAG8811542.1"/>
    <property type="molecule type" value="Genomic_DNA"/>
</dbReference>
<organism evidence="1 2">
    <name type="scientific">Racocetra persica</name>
    <dbReference type="NCBI Taxonomy" id="160502"/>
    <lineage>
        <taxon>Eukaryota</taxon>
        <taxon>Fungi</taxon>
        <taxon>Fungi incertae sedis</taxon>
        <taxon>Mucoromycota</taxon>
        <taxon>Glomeromycotina</taxon>
        <taxon>Glomeromycetes</taxon>
        <taxon>Diversisporales</taxon>
        <taxon>Gigasporaceae</taxon>
        <taxon>Racocetra</taxon>
    </lineage>
</organism>
<sequence>SNGPSSFSESLESLGTILGSLGFIIELSEEKNDISIIELDLIPTANRENKVYCKYFLCAEEGYGSTWKSTIAYSEPLNSELSQTSEPSSSSDENDKDFSDCNSALNVLGSEDPEDNYSNYSKWEDFFDSESSEDNYSDYSPNDIKNI</sequence>
<dbReference type="Proteomes" id="UP000789920">
    <property type="component" value="Unassembled WGS sequence"/>
</dbReference>
<reference evidence="1" key="1">
    <citation type="submission" date="2021-06" db="EMBL/GenBank/DDBJ databases">
        <authorList>
            <person name="Kallberg Y."/>
            <person name="Tangrot J."/>
            <person name="Rosling A."/>
        </authorList>
    </citation>
    <scope>NUCLEOTIDE SEQUENCE</scope>
    <source>
        <strain evidence="1">MA461A</strain>
    </source>
</reference>
<name>A0ACA9RWR5_9GLOM</name>
<feature type="non-terminal residue" evidence="1">
    <location>
        <position position="147"/>
    </location>
</feature>
<evidence type="ECO:0000313" key="1">
    <source>
        <dbReference type="EMBL" id="CAG8811542.1"/>
    </source>
</evidence>
<proteinExistence type="predicted"/>
<accession>A0ACA9RWR5</accession>
<comment type="caution">
    <text evidence="1">The sequence shown here is derived from an EMBL/GenBank/DDBJ whole genome shotgun (WGS) entry which is preliminary data.</text>
</comment>